<evidence type="ECO:0000313" key="2">
    <source>
        <dbReference type="Proteomes" id="UP000272163"/>
    </source>
</evidence>
<dbReference type="EMBL" id="MG592610">
    <property type="protein sequence ID" value="AUR98002.1"/>
    <property type="molecule type" value="Genomic_DNA"/>
</dbReference>
<gene>
    <name evidence="1" type="ORF">NVP1245O_89</name>
</gene>
<protein>
    <submittedName>
        <fullName evidence="1">Uncharacterized protein</fullName>
    </submittedName>
</protein>
<name>A0A2I7RWG3_9CAUD</name>
<sequence>MFISIATSTGASVDINTARIDWILDNDKDRHFNVHIGGDTISVSRDTYWDVLVPILFPEGEK</sequence>
<organism evidence="1 2">
    <name type="scientific">Vibrio phage 1.245.O._10N.261.54.C7</name>
    <dbReference type="NCBI Taxonomy" id="1881236"/>
    <lineage>
        <taxon>Viruses</taxon>
        <taxon>Duplodnaviria</taxon>
        <taxon>Heunggongvirae</taxon>
        <taxon>Uroviricota</taxon>
        <taxon>Caudoviricetes</taxon>
        <taxon>Schitoviridae</taxon>
        <taxon>Pariacacavirus</taxon>
        <taxon>Pariacacavirus 1245O</taxon>
    </lineage>
</organism>
<dbReference type="Proteomes" id="UP000272163">
    <property type="component" value="Segment"/>
</dbReference>
<keyword evidence="2" id="KW-1185">Reference proteome</keyword>
<proteinExistence type="predicted"/>
<reference evidence="1 2" key="1">
    <citation type="submission" date="2017-11" db="EMBL/GenBank/DDBJ databases">
        <title>A major lineage of nontailed dsDNA viruses as unrecognized killers of marine bacteria.</title>
        <authorList>
            <person name="Kauffman K.M."/>
            <person name="Hussain F.A."/>
            <person name="Yang J."/>
            <person name="Arevalo P."/>
            <person name="Brown J.M."/>
            <person name="Chang W.K."/>
            <person name="VanInsberghe D."/>
            <person name="Elsherbini J."/>
            <person name="Cutler M.B."/>
            <person name="Kelly L."/>
            <person name="Polz M.F."/>
        </authorList>
    </citation>
    <scope>NUCLEOTIDE SEQUENCE [LARGE SCALE GENOMIC DNA]</scope>
</reference>
<accession>A0A2I7RWG3</accession>
<evidence type="ECO:0000313" key="1">
    <source>
        <dbReference type="EMBL" id="AUR98002.1"/>
    </source>
</evidence>